<dbReference type="Gene3D" id="1.10.357.10">
    <property type="entry name" value="Tetracycline Repressor, domain 2"/>
    <property type="match status" value="1"/>
</dbReference>
<dbReference type="AlphaFoldDB" id="A0A699JXR4"/>
<dbReference type="InterPro" id="IPR036271">
    <property type="entry name" value="Tet_transcr_reg_TetR-rel_C_sf"/>
</dbReference>
<accession>A0A699JXR4</accession>
<proteinExistence type="predicted"/>
<feature type="compositionally biased region" description="Basic and acidic residues" evidence="2">
    <location>
        <begin position="712"/>
        <end position="726"/>
    </location>
</feature>
<feature type="domain" description="HTH tetR-type" evidence="3">
    <location>
        <begin position="542"/>
        <end position="602"/>
    </location>
</feature>
<reference evidence="4" key="1">
    <citation type="journal article" date="2019" name="Sci. Rep.">
        <title>Draft genome of Tanacetum cinerariifolium, the natural source of mosquito coil.</title>
        <authorList>
            <person name="Yamashiro T."/>
            <person name="Shiraishi A."/>
            <person name="Satake H."/>
            <person name="Nakayama K."/>
        </authorList>
    </citation>
    <scope>NUCLEOTIDE SEQUENCE</scope>
</reference>
<name>A0A699JXR4_TANCI</name>
<evidence type="ECO:0000259" key="3">
    <source>
        <dbReference type="PROSITE" id="PS50977"/>
    </source>
</evidence>
<dbReference type="SUPFAM" id="SSF48498">
    <property type="entry name" value="Tetracyclin repressor-like, C-terminal domain"/>
    <property type="match status" value="1"/>
</dbReference>
<dbReference type="InterPro" id="IPR001647">
    <property type="entry name" value="HTH_TetR"/>
</dbReference>
<dbReference type="PANTHER" id="PTHR30055">
    <property type="entry name" value="HTH-TYPE TRANSCRIPTIONAL REGULATOR RUTR"/>
    <property type="match status" value="1"/>
</dbReference>
<dbReference type="GO" id="GO:0000976">
    <property type="term" value="F:transcription cis-regulatory region binding"/>
    <property type="evidence" value="ECO:0007669"/>
    <property type="project" value="TreeGrafter"/>
</dbReference>
<dbReference type="SUPFAM" id="SSF46689">
    <property type="entry name" value="Homeodomain-like"/>
    <property type="match status" value="1"/>
</dbReference>
<gene>
    <name evidence="4" type="ORF">Tci_631243</name>
</gene>
<feature type="region of interest" description="Disordered" evidence="2">
    <location>
        <begin position="241"/>
        <end position="264"/>
    </location>
</feature>
<organism evidence="4">
    <name type="scientific">Tanacetum cinerariifolium</name>
    <name type="common">Dalmatian daisy</name>
    <name type="synonym">Chrysanthemum cinerariifolium</name>
    <dbReference type="NCBI Taxonomy" id="118510"/>
    <lineage>
        <taxon>Eukaryota</taxon>
        <taxon>Viridiplantae</taxon>
        <taxon>Streptophyta</taxon>
        <taxon>Embryophyta</taxon>
        <taxon>Tracheophyta</taxon>
        <taxon>Spermatophyta</taxon>
        <taxon>Magnoliopsida</taxon>
        <taxon>eudicotyledons</taxon>
        <taxon>Gunneridae</taxon>
        <taxon>Pentapetalae</taxon>
        <taxon>asterids</taxon>
        <taxon>campanulids</taxon>
        <taxon>Asterales</taxon>
        <taxon>Asteraceae</taxon>
        <taxon>Asteroideae</taxon>
        <taxon>Anthemideae</taxon>
        <taxon>Anthemidinae</taxon>
        <taxon>Tanacetum</taxon>
    </lineage>
</organism>
<keyword evidence="1" id="KW-0238">DNA-binding</keyword>
<dbReference type="InterPro" id="IPR009057">
    <property type="entry name" value="Homeodomain-like_sf"/>
</dbReference>
<comment type="caution">
    <text evidence="4">The sequence shown here is derived from an EMBL/GenBank/DDBJ whole genome shotgun (WGS) entry which is preliminary data.</text>
</comment>
<protein>
    <recommendedName>
        <fullName evidence="3">HTH tetR-type domain-containing protein</fullName>
    </recommendedName>
</protein>
<feature type="region of interest" description="Disordered" evidence="2">
    <location>
        <begin position="700"/>
        <end position="726"/>
    </location>
</feature>
<dbReference type="PROSITE" id="PS50977">
    <property type="entry name" value="HTH_TETR_2"/>
    <property type="match status" value="1"/>
</dbReference>
<evidence type="ECO:0000313" key="4">
    <source>
        <dbReference type="EMBL" id="GFA59271.1"/>
    </source>
</evidence>
<dbReference type="PANTHER" id="PTHR30055:SF219">
    <property type="entry name" value="TRANSCRIPTIONAL REGULATORY PROTEIN"/>
    <property type="match status" value="1"/>
</dbReference>
<evidence type="ECO:0000256" key="2">
    <source>
        <dbReference type="SAM" id="MobiDB-lite"/>
    </source>
</evidence>
<sequence>IVRNFLHRRAHLIDSGGGLVDLVVLALNPTKGFFGHCRHFFRSRGQLIGRVAQLRERAAQVLLHDRQRLQQTPRLIGAVDHNGFAQVVAGDVLGHCEGFGNRRDQAAGEQRRQGKGGNQCQHDCANNHGARLDVAVIGGHIRRLHFFVGHLRNGSDVFGQGVGGAGLLAGRFGQRSDNVVALLRHGIQEARMHAQIGLHVLFHLLADVQQIGFDVSDGEKGGQHVVLQCVPGVLEFRRLQQRKQSDGGDQQGEKAKADQRAGGDIEASEGHVGAVHNVRQLRLPSRQGRQPRRFLKLWRAGCHHGTPGLDAGAFIHPRMPLQQCGALRWHGELDQRGEDHAAEHRDVGHGKRIPGHERLSLEDAVEVVHAAHRLIAHAVAPFGVLVQLDLRAQARRVVVEVHADRIEKFDFRAFGHHVNTAFFQRRRAGQVRAADQGVEVLGDGRAFGNQRAVGKRQHGQRPGIIDRKELRLLVLSLPEIHRHELDALQQIFLRQGDANASGVGTVEPVVNGHHRDLRDIVIDVWCTMPGIQPSKEEYTVSVNAREAILAAAKTAAQLHGYSGINFRSIGETVGIKNASIYYHFPSKADLGAAVAARYWQDTARVLEDMREADPDPLRCLERYPSIFRSSLENGNRLCLSSFMAAEHEDLPDEIRREVKAFADVNVRWLADVLMAARLGDAERCERRALSIYTAIAGTPGLPAQPGSSSSPARREWRAAPERWMDG</sequence>
<feature type="non-terminal residue" evidence="4">
    <location>
        <position position="1"/>
    </location>
</feature>
<dbReference type="GO" id="GO:0003700">
    <property type="term" value="F:DNA-binding transcription factor activity"/>
    <property type="evidence" value="ECO:0007669"/>
    <property type="project" value="TreeGrafter"/>
</dbReference>
<dbReference type="EMBL" id="BKCJ010451447">
    <property type="protein sequence ID" value="GFA59271.1"/>
    <property type="molecule type" value="Genomic_DNA"/>
</dbReference>
<feature type="compositionally biased region" description="Basic and acidic residues" evidence="2">
    <location>
        <begin position="241"/>
        <end position="263"/>
    </location>
</feature>
<dbReference type="InterPro" id="IPR050109">
    <property type="entry name" value="HTH-type_TetR-like_transc_reg"/>
</dbReference>
<evidence type="ECO:0000256" key="1">
    <source>
        <dbReference type="ARBA" id="ARBA00023125"/>
    </source>
</evidence>
<dbReference type="Pfam" id="PF00440">
    <property type="entry name" value="TetR_N"/>
    <property type="match status" value="1"/>
</dbReference>